<dbReference type="NCBIfam" id="NF002604">
    <property type="entry name" value="PRK02260.1-4"/>
    <property type="match status" value="1"/>
</dbReference>
<keyword evidence="7" id="KW-0673">Quorum sensing</keyword>
<evidence type="ECO:0000256" key="11">
    <source>
        <dbReference type="ARBA" id="ARBA00023239"/>
    </source>
</evidence>
<dbReference type="GO" id="GO:0043768">
    <property type="term" value="F:S-ribosylhomocysteine lyase activity"/>
    <property type="evidence" value="ECO:0007669"/>
    <property type="project" value="UniProtKB-EC"/>
</dbReference>
<comment type="similarity">
    <text evidence="3">Belongs to the LuxS family.</text>
</comment>
<dbReference type="PANTHER" id="PTHR35799">
    <property type="entry name" value="S-RIBOSYLHOMOCYSTEINE LYASE"/>
    <property type="match status" value="1"/>
</dbReference>
<comment type="function">
    <text evidence="12">Involved in the synthesis of autoinducer 2 (AI-2) which is secreted by bacteria and is used to communicate both the cell density and the metabolic potential of the environment. The regulation of gene expression in response to changes in cell density is called quorum sensing. Catalyzes the transformation of S-ribosylhomocysteine (RHC) to homocysteine (HC) and 4,5-dihydroxy-2,3-pentadione (DPD).</text>
</comment>
<dbReference type="InterPro" id="IPR037005">
    <property type="entry name" value="LuxS_sf"/>
</dbReference>
<dbReference type="Proteomes" id="UP000253975">
    <property type="component" value="Unassembled WGS sequence"/>
</dbReference>
<evidence type="ECO:0000256" key="3">
    <source>
        <dbReference type="ARBA" id="ARBA00007311"/>
    </source>
</evidence>
<dbReference type="Pfam" id="PF02664">
    <property type="entry name" value="LuxS"/>
    <property type="match status" value="1"/>
</dbReference>
<reference evidence="15 16" key="1">
    <citation type="journal article" date="2018" name="Elife">
        <title>Discovery and characterization of a prevalent human gut bacterial enzyme sufficient for the inactivation of a family of plant toxins.</title>
        <authorList>
            <person name="Koppel N."/>
            <person name="Bisanz J.E."/>
            <person name="Pandelia M.E."/>
            <person name="Turnbaugh P.J."/>
            <person name="Balskus E.P."/>
        </authorList>
    </citation>
    <scope>NUCLEOTIDE SEQUENCE [LARGE SCALE GENOMIC DNA]</scope>
    <source>
        <strain evidence="15 16">OB21 GAM31</strain>
    </source>
</reference>
<keyword evidence="11 15" id="KW-0456">Lyase</keyword>
<evidence type="ECO:0000256" key="10">
    <source>
        <dbReference type="ARBA" id="ARBA00023004"/>
    </source>
</evidence>
<dbReference type="GO" id="GO:0009372">
    <property type="term" value="P:quorum sensing"/>
    <property type="evidence" value="ECO:0007669"/>
    <property type="project" value="UniProtKB-KW"/>
</dbReference>
<evidence type="ECO:0000256" key="8">
    <source>
        <dbReference type="ARBA" id="ARBA00022723"/>
    </source>
</evidence>
<evidence type="ECO:0000256" key="5">
    <source>
        <dbReference type="ARBA" id="ARBA00012240"/>
    </source>
</evidence>
<sequence length="154" mass="17306">MELKQIASFAVDHTKLVEGMYTSRVDGDVTTYDIRMVKPNCGTYLPYPAIHSFEHLFATYVRSSELSDQVIYVGPMGCRTGFYFLVRNMEPEVAIKLVNDMLAFIASFEGDVPGATEKECGNFREQDLEGAKAIARKMIPVLKSWTPADCAYEK</sequence>
<comment type="caution">
    <text evidence="15">The sequence shown here is derived from an EMBL/GenBank/DDBJ whole genome shotgun (WGS) entry which is preliminary data.</text>
</comment>
<dbReference type="GO" id="GO:0005506">
    <property type="term" value="F:iron ion binding"/>
    <property type="evidence" value="ECO:0007669"/>
    <property type="project" value="InterPro"/>
</dbReference>
<comment type="cofactor">
    <cofactor evidence="2">
        <name>Fe cation</name>
        <dbReference type="ChEBI" id="CHEBI:24875"/>
    </cofactor>
</comment>
<evidence type="ECO:0000256" key="2">
    <source>
        <dbReference type="ARBA" id="ARBA00001962"/>
    </source>
</evidence>
<dbReference type="EC" id="4.4.1.21" evidence="5"/>
<evidence type="ECO:0000256" key="4">
    <source>
        <dbReference type="ARBA" id="ARBA00011738"/>
    </source>
</evidence>
<evidence type="ECO:0000256" key="12">
    <source>
        <dbReference type="ARBA" id="ARBA00024654"/>
    </source>
</evidence>
<dbReference type="PRINTS" id="PR01487">
    <property type="entry name" value="LUXSPROTEIN"/>
</dbReference>
<accession>A0A369LQQ7</accession>
<evidence type="ECO:0000313" key="15">
    <source>
        <dbReference type="EMBL" id="RDB60586.1"/>
    </source>
</evidence>
<name>A0A369LQQ7_9ACTN</name>
<evidence type="ECO:0000256" key="7">
    <source>
        <dbReference type="ARBA" id="ARBA00022654"/>
    </source>
</evidence>
<comment type="catalytic activity">
    <reaction evidence="1">
        <text>S-(5-deoxy-D-ribos-5-yl)-L-homocysteine = (S)-4,5-dihydroxypentane-2,3-dione + L-homocysteine</text>
        <dbReference type="Rhea" id="RHEA:17753"/>
        <dbReference type="ChEBI" id="CHEBI:29484"/>
        <dbReference type="ChEBI" id="CHEBI:58195"/>
        <dbReference type="ChEBI" id="CHEBI:58199"/>
        <dbReference type="EC" id="4.4.1.21"/>
    </reaction>
</comment>
<evidence type="ECO:0000256" key="6">
    <source>
        <dbReference type="ARBA" id="ARBA00015130"/>
    </source>
</evidence>
<organism evidence="15 16">
    <name type="scientific">Slackia isoflavoniconvertens</name>
    <dbReference type="NCBI Taxonomy" id="572010"/>
    <lineage>
        <taxon>Bacteria</taxon>
        <taxon>Bacillati</taxon>
        <taxon>Actinomycetota</taxon>
        <taxon>Coriobacteriia</taxon>
        <taxon>Eggerthellales</taxon>
        <taxon>Eggerthellaceae</taxon>
        <taxon>Slackia</taxon>
    </lineage>
</organism>
<dbReference type="InterPro" id="IPR003815">
    <property type="entry name" value="S-ribosylhomocysteinase"/>
</dbReference>
<evidence type="ECO:0000256" key="9">
    <source>
        <dbReference type="ARBA" id="ARBA00022929"/>
    </source>
</evidence>
<evidence type="ECO:0000256" key="13">
    <source>
        <dbReference type="ARBA" id="ARBA00030600"/>
    </source>
</evidence>
<dbReference type="SUPFAM" id="SSF63411">
    <property type="entry name" value="LuxS/MPP-like metallohydrolase"/>
    <property type="match status" value="1"/>
</dbReference>
<keyword evidence="8" id="KW-0479">Metal-binding</keyword>
<dbReference type="RefSeq" id="WP_114614771.1">
    <property type="nucleotide sequence ID" value="NZ_DBFAES010000088.1"/>
</dbReference>
<dbReference type="EMBL" id="PPTO01000002">
    <property type="protein sequence ID" value="RDB60586.1"/>
    <property type="molecule type" value="Genomic_DNA"/>
</dbReference>
<dbReference type="Gene3D" id="3.30.1360.80">
    <property type="entry name" value="S-ribosylhomocysteinase (LuxS)"/>
    <property type="match status" value="1"/>
</dbReference>
<gene>
    <name evidence="15" type="ORF">C1881_01480</name>
</gene>
<comment type="subunit">
    <text evidence="4">Homodimer.</text>
</comment>
<dbReference type="AlphaFoldDB" id="A0A369LQQ7"/>
<keyword evidence="9" id="KW-0071">Autoinducer synthesis</keyword>
<dbReference type="InterPro" id="IPR011249">
    <property type="entry name" value="Metalloenz_LuxS/M16"/>
</dbReference>
<evidence type="ECO:0000313" key="16">
    <source>
        <dbReference type="Proteomes" id="UP000253975"/>
    </source>
</evidence>
<evidence type="ECO:0000256" key="14">
    <source>
        <dbReference type="ARBA" id="ARBA00031777"/>
    </source>
</evidence>
<proteinExistence type="inferred from homology"/>
<protein>
    <recommendedName>
        <fullName evidence="6">S-ribosylhomocysteine lyase</fullName>
        <ecNumber evidence="5">4.4.1.21</ecNumber>
    </recommendedName>
    <alternativeName>
        <fullName evidence="13">AI-2 synthesis protein</fullName>
    </alternativeName>
    <alternativeName>
        <fullName evidence="14">Autoinducer-2 production protein LuxS</fullName>
    </alternativeName>
</protein>
<evidence type="ECO:0000256" key="1">
    <source>
        <dbReference type="ARBA" id="ARBA00000297"/>
    </source>
</evidence>
<dbReference type="PANTHER" id="PTHR35799:SF1">
    <property type="entry name" value="S-RIBOSYLHOMOCYSTEINE LYASE"/>
    <property type="match status" value="1"/>
</dbReference>
<keyword evidence="10" id="KW-0408">Iron</keyword>